<feature type="region of interest" description="Disordered" evidence="1">
    <location>
        <begin position="1"/>
        <end position="35"/>
    </location>
</feature>
<name>A0ABM9DMA9_9HYPH</name>
<evidence type="ECO:0000313" key="2">
    <source>
        <dbReference type="EMBL" id="CAH2397757.1"/>
    </source>
</evidence>
<accession>A0ABM9DMA9</accession>
<sequence>MTGLRGMLSDSGQLDGTALVSPRGNPTTLMADGGQPTCTRRYAAHGLLQIRRTSPELDFRAYLAFWTCAVSLISSFPSKGVSPN</sequence>
<comment type="caution">
    <text evidence="2">The sequence shown here is derived from an EMBL/GenBank/DDBJ whole genome shotgun (WGS) entry which is preliminary data.</text>
</comment>
<proteinExistence type="predicted"/>
<protein>
    <submittedName>
        <fullName evidence="2">Uncharacterized protein</fullName>
    </submittedName>
</protein>
<organism evidence="2 3">
    <name type="scientific">Mesorhizobium ventifaucium</name>
    <dbReference type="NCBI Taxonomy" id="666020"/>
    <lineage>
        <taxon>Bacteria</taxon>
        <taxon>Pseudomonadati</taxon>
        <taxon>Pseudomonadota</taxon>
        <taxon>Alphaproteobacteria</taxon>
        <taxon>Hyphomicrobiales</taxon>
        <taxon>Phyllobacteriaceae</taxon>
        <taxon>Mesorhizobium</taxon>
    </lineage>
</organism>
<dbReference type="EMBL" id="CAKXZS010000011">
    <property type="protein sequence ID" value="CAH2397757.1"/>
    <property type="molecule type" value="Genomic_DNA"/>
</dbReference>
<gene>
    <name evidence="2" type="ORF">MES4922_190404</name>
</gene>
<evidence type="ECO:0000256" key="1">
    <source>
        <dbReference type="SAM" id="MobiDB-lite"/>
    </source>
</evidence>
<reference evidence="2" key="1">
    <citation type="submission" date="2022-03" db="EMBL/GenBank/DDBJ databases">
        <authorList>
            <person name="Brunel B."/>
        </authorList>
    </citation>
    <scope>NUCLEOTIDE SEQUENCE</scope>
    <source>
        <strain evidence="2">STM4922sample</strain>
    </source>
</reference>
<evidence type="ECO:0000313" key="3">
    <source>
        <dbReference type="Proteomes" id="UP001152604"/>
    </source>
</evidence>
<keyword evidence="3" id="KW-1185">Reference proteome</keyword>
<dbReference type="Proteomes" id="UP001152604">
    <property type="component" value="Unassembled WGS sequence"/>
</dbReference>